<feature type="transmembrane region" description="Helical" evidence="1">
    <location>
        <begin position="12"/>
        <end position="29"/>
    </location>
</feature>
<evidence type="ECO:0000313" key="3">
    <source>
        <dbReference type="Proteomes" id="UP001491088"/>
    </source>
</evidence>
<organism evidence="2 3">
    <name type="scientific">Polaribacter marinaquae</name>
    <dbReference type="NCBI Taxonomy" id="1642819"/>
    <lineage>
        <taxon>Bacteria</taxon>
        <taxon>Pseudomonadati</taxon>
        <taxon>Bacteroidota</taxon>
        <taxon>Flavobacteriia</taxon>
        <taxon>Flavobacteriales</taxon>
        <taxon>Flavobacteriaceae</taxon>
    </lineage>
</organism>
<name>A0ABZ2TT92_9FLAO</name>
<feature type="transmembrane region" description="Helical" evidence="1">
    <location>
        <begin position="62"/>
        <end position="87"/>
    </location>
</feature>
<keyword evidence="1" id="KW-0472">Membrane</keyword>
<accession>A0ABZ2TT92</accession>
<evidence type="ECO:0000313" key="2">
    <source>
        <dbReference type="EMBL" id="WYW56366.1"/>
    </source>
</evidence>
<gene>
    <name evidence="2" type="ORF">WG950_03685</name>
</gene>
<dbReference type="Proteomes" id="UP001491088">
    <property type="component" value="Chromosome"/>
</dbReference>
<dbReference type="EMBL" id="CP150496">
    <property type="protein sequence ID" value="WYW56366.1"/>
    <property type="molecule type" value="Genomic_DNA"/>
</dbReference>
<evidence type="ECO:0008006" key="4">
    <source>
        <dbReference type="Google" id="ProtNLM"/>
    </source>
</evidence>
<sequence length="108" mass="12363">MENHTVKEGKTMAIISHLWIIGLLIAFFVNNNNKNFFTSFYIRQSLGLNLIQAFNGWVVYEFIGATAGAILGFILFVFWIISLIGAIKGEEKLVPFIGEKFQEWFQNI</sequence>
<proteinExistence type="predicted"/>
<keyword evidence="1" id="KW-1133">Transmembrane helix</keyword>
<dbReference type="RefSeq" id="WP_077808990.1">
    <property type="nucleotide sequence ID" value="NZ_CP150496.1"/>
</dbReference>
<protein>
    <recommendedName>
        <fullName evidence="4">DUF4870 domain-containing protein</fullName>
    </recommendedName>
</protein>
<evidence type="ECO:0000256" key="1">
    <source>
        <dbReference type="SAM" id="Phobius"/>
    </source>
</evidence>
<keyword evidence="3" id="KW-1185">Reference proteome</keyword>
<reference evidence="2 3" key="1">
    <citation type="submission" date="2024-03" db="EMBL/GenBank/DDBJ databases">
        <authorList>
            <person name="Cao K."/>
        </authorList>
    </citation>
    <scope>NUCLEOTIDE SEQUENCE [LARGE SCALE GENOMIC DNA]</scope>
    <source>
        <strain evidence="2 3">MCCC 1K00696</strain>
    </source>
</reference>
<keyword evidence="1" id="KW-0812">Transmembrane</keyword>